<feature type="domain" description="ABC transmembrane type-1" evidence="7">
    <location>
        <begin position="80"/>
        <end position="293"/>
    </location>
</feature>
<dbReference type="EMBL" id="VTEI01000001">
    <property type="protein sequence ID" value="TYS19859.1"/>
    <property type="molecule type" value="Genomic_DNA"/>
</dbReference>
<name>A0A5D4P1B5_9BACI</name>
<dbReference type="Gene3D" id="1.10.3720.10">
    <property type="entry name" value="MetI-like"/>
    <property type="match status" value="1"/>
</dbReference>
<evidence type="ECO:0000259" key="7">
    <source>
        <dbReference type="PROSITE" id="PS50928"/>
    </source>
</evidence>
<organism evidence="8 9">
    <name type="scientific">Rossellomorea vietnamensis</name>
    <dbReference type="NCBI Taxonomy" id="218284"/>
    <lineage>
        <taxon>Bacteria</taxon>
        <taxon>Bacillati</taxon>
        <taxon>Bacillota</taxon>
        <taxon>Bacilli</taxon>
        <taxon>Bacillales</taxon>
        <taxon>Bacillaceae</taxon>
        <taxon>Rossellomorea</taxon>
    </lineage>
</organism>
<evidence type="ECO:0000256" key="6">
    <source>
        <dbReference type="RuleBase" id="RU363032"/>
    </source>
</evidence>
<evidence type="ECO:0000313" key="8">
    <source>
        <dbReference type="EMBL" id="TYS19859.1"/>
    </source>
</evidence>
<comment type="similarity">
    <text evidence="6">Belongs to the binding-protein-dependent transport system permease family.</text>
</comment>
<dbReference type="GO" id="GO:0005886">
    <property type="term" value="C:plasma membrane"/>
    <property type="evidence" value="ECO:0007669"/>
    <property type="project" value="UniProtKB-SubCell"/>
</dbReference>
<comment type="caution">
    <text evidence="8">The sequence shown here is derived from an EMBL/GenBank/DDBJ whole genome shotgun (WGS) entry which is preliminary data.</text>
</comment>
<feature type="transmembrane region" description="Helical" evidence="6">
    <location>
        <begin position="273"/>
        <end position="293"/>
    </location>
</feature>
<dbReference type="RefSeq" id="WP_148938050.1">
    <property type="nucleotide sequence ID" value="NZ_VTEI01000001.1"/>
</dbReference>
<evidence type="ECO:0000256" key="3">
    <source>
        <dbReference type="ARBA" id="ARBA00022692"/>
    </source>
</evidence>
<evidence type="ECO:0000256" key="1">
    <source>
        <dbReference type="ARBA" id="ARBA00004141"/>
    </source>
</evidence>
<dbReference type="PANTHER" id="PTHR43839">
    <property type="entry name" value="OPPC IN A BINDING PROTEIN-DEPENDENT TRANSPORT SYSTEM"/>
    <property type="match status" value="1"/>
</dbReference>
<evidence type="ECO:0000256" key="2">
    <source>
        <dbReference type="ARBA" id="ARBA00022448"/>
    </source>
</evidence>
<dbReference type="SUPFAM" id="SSF161098">
    <property type="entry name" value="MetI-like"/>
    <property type="match status" value="1"/>
</dbReference>
<protein>
    <submittedName>
        <fullName evidence="8">ABC transporter permease subunit</fullName>
    </submittedName>
</protein>
<keyword evidence="4 6" id="KW-1133">Transmembrane helix</keyword>
<dbReference type="PROSITE" id="PS50928">
    <property type="entry name" value="ABC_TM1"/>
    <property type="match status" value="1"/>
</dbReference>
<dbReference type="GO" id="GO:0055085">
    <property type="term" value="P:transmembrane transport"/>
    <property type="evidence" value="ECO:0007669"/>
    <property type="project" value="InterPro"/>
</dbReference>
<gene>
    <name evidence="8" type="ORF">FZC78_02195</name>
</gene>
<dbReference type="Pfam" id="PF00528">
    <property type="entry name" value="BPD_transp_1"/>
    <property type="match status" value="1"/>
</dbReference>
<keyword evidence="2 6" id="KW-0813">Transport</keyword>
<sequence length="331" mass="37352">MTKRLIRNPLFMIGFLFIASLILLSLYHYIFMDNEIPQHGVLYNSEGKALEAPPFSPSEKFWFGTDRTGDDLFYKIIAGAKYTLGIAFGLGVVRILLSIMFGYLLYNMSPFIKTVVQSGTEPFRYIPATLLGFFILLPVSVSTVFTVTEKTVIQLLVIVMIGVPMLSQVFKDEFIEISFKEYVSAAKIMGASPMHIFRKQMLPIVKPRIPILFIQQVVQVLILLAHLGLLKIFIGGADFAELYSGEPKYALSTSNEWSGLIGSYFYQLPISPWLLVFPVVFFSLSILSLNFILEGLKESRDKIGKGEVERKEVNPPKKALEKSDFTFAQKI</sequence>
<feature type="transmembrane region" description="Helical" evidence="6">
    <location>
        <begin position="209"/>
        <end position="234"/>
    </location>
</feature>
<dbReference type="InterPro" id="IPR035906">
    <property type="entry name" value="MetI-like_sf"/>
</dbReference>
<proteinExistence type="inferred from homology"/>
<dbReference type="CDD" id="cd06261">
    <property type="entry name" value="TM_PBP2"/>
    <property type="match status" value="1"/>
</dbReference>
<dbReference type="OrthoDB" id="2155652at2"/>
<dbReference type="PANTHER" id="PTHR43839:SF3">
    <property type="entry name" value="OLIGOPEPTIDE ABC TRANSPORTER, PERMEASE PROTEIN"/>
    <property type="match status" value="1"/>
</dbReference>
<comment type="subcellular location">
    <subcellularLocation>
        <location evidence="6">Cell membrane</location>
        <topology evidence="6">Multi-pass membrane protein</topology>
    </subcellularLocation>
    <subcellularLocation>
        <location evidence="1">Membrane</location>
        <topology evidence="1">Multi-pass membrane protein</topology>
    </subcellularLocation>
</comment>
<evidence type="ECO:0000313" key="9">
    <source>
        <dbReference type="Proteomes" id="UP000322267"/>
    </source>
</evidence>
<keyword evidence="5 6" id="KW-0472">Membrane</keyword>
<reference evidence="8 9" key="1">
    <citation type="submission" date="2019-08" db="EMBL/GenBank/DDBJ databases">
        <title>Bacillus genomes from the desert of Cuatro Cienegas, Coahuila.</title>
        <authorList>
            <person name="Olmedo-Alvarez G."/>
        </authorList>
    </citation>
    <scope>NUCLEOTIDE SEQUENCE [LARGE SCALE GENOMIC DNA]</scope>
    <source>
        <strain evidence="8 9">CH34_1T</strain>
    </source>
</reference>
<feature type="transmembrane region" description="Helical" evidence="6">
    <location>
        <begin position="151"/>
        <end position="170"/>
    </location>
</feature>
<feature type="transmembrane region" description="Helical" evidence="6">
    <location>
        <begin position="125"/>
        <end position="145"/>
    </location>
</feature>
<dbReference type="Proteomes" id="UP000322267">
    <property type="component" value="Unassembled WGS sequence"/>
</dbReference>
<dbReference type="InterPro" id="IPR000515">
    <property type="entry name" value="MetI-like"/>
</dbReference>
<feature type="transmembrane region" description="Helical" evidence="6">
    <location>
        <begin position="82"/>
        <end position="105"/>
    </location>
</feature>
<evidence type="ECO:0000256" key="5">
    <source>
        <dbReference type="ARBA" id="ARBA00023136"/>
    </source>
</evidence>
<evidence type="ECO:0000256" key="4">
    <source>
        <dbReference type="ARBA" id="ARBA00022989"/>
    </source>
</evidence>
<keyword evidence="3 6" id="KW-0812">Transmembrane</keyword>
<dbReference type="AlphaFoldDB" id="A0A5D4P1B5"/>
<accession>A0A5D4P1B5</accession>
<feature type="transmembrane region" description="Helical" evidence="6">
    <location>
        <begin position="12"/>
        <end position="30"/>
    </location>
</feature>